<evidence type="ECO:0000313" key="7">
    <source>
        <dbReference type="Proteomes" id="UP000030759"/>
    </source>
</evidence>
<dbReference type="GO" id="GO:0000287">
    <property type="term" value="F:magnesium ion binding"/>
    <property type="evidence" value="ECO:0007669"/>
    <property type="project" value="InterPro"/>
</dbReference>
<dbReference type="GO" id="GO:0006096">
    <property type="term" value="P:glycolytic process"/>
    <property type="evidence" value="ECO:0007669"/>
    <property type="project" value="InterPro"/>
</dbReference>
<dbReference type="SUPFAM" id="SSF54826">
    <property type="entry name" value="Enolase N-terminal domain-like"/>
    <property type="match status" value="1"/>
</dbReference>
<dbReference type="GO" id="GO:0000015">
    <property type="term" value="C:phosphopyruvate hydratase complex"/>
    <property type="evidence" value="ECO:0007669"/>
    <property type="project" value="InterPro"/>
</dbReference>
<dbReference type="GO" id="GO:0004634">
    <property type="term" value="F:phosphopyruvate hydratase activity"/>
    <property type="evidence" value="ECO:0007669"/>
    <property type="project" value="UniProtKB-EC"/>
</dbReference>
<evidence type="ECO:0000313" key="6">
    <source>
        <dbReference type="EMBL" id="ERE87562.1"/>
    </source>
</evidence>
<organism evidence="6 7">
    <name type="scientific">Cricetulus griseus</name>
    <name type="common">Chinese hamster</name>
    <name type="synonym">Cricetulus barabensis griseus</name>
    <dbReference type="NCBI Taxonomy" id="10029"/>
    <lineage>
        <taxon>Eukaryota</taxon>
        <taxon>Metazoa</taxon>
        <taxon>Chordata</taxon>
        <taxon>Craniata</taxon>
        <taxon>Vertebrata</taxon>
        <taxon>Euteleostomi</taxon>
        <taxon>Mammalia</taxon>
        <taxon>Eutheria</taxon>
        <taxon>Euarchontoglires</taxon>
        <taxon>Glires</taxon>
        <taxon>Rodentia</taxon>
        <taxon>Myomorpha</taxon>
        <taxon>Muroidea</taxon>
        <taxon>Cricetidae</taxon>
        <taxon>Cricetinae</taxon>
        <taxon>Cricetulus</taxon>
    </lineage>
</organism>
<dbReference type="Proteomes" id="UP000030759">
    <property type="component" value="Unassembled WGS sequence"/>
</dbReference>
<dbReference type="InterPro" id="IPR020811">
    <property type="entry name" value="Enolase_N"/>
</dbReference>
<dbReference type="AlphaFoldDB" id="A0A061IG66"/>
<dbReference type="Gene3D" id="3.30.390.10">
    <property type="entry name" value="Enolase-like, N-terminal domain"/>
    <property type="match status" value="1"/>
</dbReference>
<evidence type="ECO:0000256" key="2">
    <source>
        <dbReference type="ARBA" id="ARBA00022723"/>
    </source>
</evidence>
<evidence type="ECO:0000256" key="4">
    <source>
        <dbReference type="ARBA" id="ARBA00048333"/>
    </source>
</evidence>
<comment type="catalytic activity">
    <reaction evidence="4">
        <text>(2R)-2-phosphoglycerate = phosphoenolpyruvate + H2O</text>
        <dbReference type="Rhea" id="RHEA:10164"/>
        <dbReference type="ChEBI" id="CHEBI:15377"/>
        <dbReference type="ChEBI" id="CHEBI:58289"/>
        <dbReference type="ChEBI" id="CHEBI:58702"/>
        <dbReference type="EC" id="4.2.1.11"/>
    </reaction>
</comment>
<evidence type="ECO:0000256" key="3">
    <source>
        <dbReference type="ARBA" id="ARBA00022842"/>
    </source>
</evidence>
<keyword evidence="6" id="KW-0456">Lyase</keyword>
<gene>
    <name evidence="6" type="ORF">H671_1g3695</name>
</gene>
<evidence type="ECO:0000259" key="5">
    <source>
        <dbReference type="SMART" id="SM01193"/>
    </source>
</evidence>
<protein>
    <submittedName>
        <fullName evidence="6">Alpha-enolase</fullName>
        <ecNumber evidence="6">4.2.1.11</ecNumber>
    </submittedName>
</protein>
<name>A0A061IG66_CRIGR</name>
<dbReference type="SMART" id="SM01193">
    <property type="entry name" value="Enolase_N"/>
    <property type="match status" value="1"/>
</dbReference>
<dbReference type="EMBL" id="KE667077">
    <property type="protein sequence ID" value="ERE87562.1"/>
    <property type="molecule type" value="Genomic_DNA"/>
</dbReference>
<keyword evidence="3" id="KW-0460">Magnesium</keyword>
<dbReference type="PANTHER" id="PTHR11902:SF12">
    <property type="entry name" value="ALPHA-ENOLASE"/>
    <property type="match status" value="1"/>
</dbReference>
<evidence type="ECO:0000256" key="1">
    <source>
        <dbReference type="ARBA" id="ARBA00001946"/>
    </source>
</evidence>
<dbReference type="PANTHER" id="PTHR11902">
    <property type="entry name" value="ENOLASE"/>
    <property type="match status" value="1"/>
</dbReference>
<dbReference type="InterPro" id="IPR029017">
    <property type="entry name" value="Enolase-like_N"/>
</dbReference>
<dbReference type="InterPro" id="IPR000941">
    <property type="entry name" value="Enolase"/>
</dbReference>
<proteinExistence type="predicted"/>
<reference evidence="7" key="1">
    <citation type="journal article" date="2013" name="Nat. Biotechnol.">
        <title>Chinese hamster genome sequenced from sorted chromosomes.</title>
        <authorList>
            <person name="Brinkrolf K."/>
            <person name="Rupp O."/>
            <person name="Laux H."/>
            <person name="Kollin F."/>
            <person name="Ernst W."/>
            <person name="Linke B."/>
            <person name="Kofler R."/>
            <person name="Romand S."/>
            <person name="Hesse F."/>
            <person name="Budach W.E."/>
            <person name="Galosy S."/>
            <person name="Muller D."/>
            <person name="Noll T."/>
            <person name="Wienberg J."/>
            <person name="Jostock T."/>
            <person name="Leonard M."/>
            <person name="Grillari J."/>
            <person name="Tauch A."/>
            <person name="Goesmann A."/>
            <person name="Helk B."/>
            <person name="Mott J.E."/>
            <person name="Puhler A."/>
            <person name="Borth N."/>
        </authorList>
    </citation>
    <scope>NUCLEOTIDE SEQUENCE [LARGE SCALE GENOMIC DNA]</scope>
    <source>
        <strain evidence="7">17A/GY</strain>
    </source>
</reference>
<feature type="domain" description="Enolase N-terminal" evidence="5">
    <location>
        <begin position="8"/>
        <end position="91"/>
    </location>
</feature>
<sequence>MCHRLKSNLLDIRIAKPACLLGPFDWKIFSQPFTLRKKSNVVEQEKIDKLIIKMNGTENKSKFGANAIKQVSLDVSKAGAMEKVVSLYPHIADFTGNSKVIL</sequence>
<keyword evidence="2" id="KW-0479">Metal-binding</keyword>
<comment type="cofactor">
    <cofactor evidence="1">
        <name>Mg(2+)</name>
        <dbReference type="ChEBI" id="CHEBI:18420"/>
    </cofactor>
</comment>
<dbReference type="EC" id="4.2.1.11" evidence="6"/>
<accession>A0A061IG66</accession>
<dbReference type="Pfam" id="PF03952">
    <property type="entry name" value="Enolase_N"/>
    <property type="match status" value="1"/>
</dbReference>